<dbReference type="Pfam" id="PF02373">
    <property type="entry name" value="JmjC"/>
    <property type="match status" value="1"/>
</dbReference>
<comment type="caution">
    <text evidence="2">The sequence shown here is derived from an EMBL/GenBank/DDBJ whole genome shotgun (WGS) entry which is preliminary data.</text>
</comment>
<protein>
    <submittedName>
        <fullName evidence="2">F-box protein</fullName>
    </submittedName>
</protein>
<dbReference type="AlphaFoldDB" id="A0AAV9AX06"/>
<dbReference type="SUPFAM" id="SSF51197">
    <property type="entry name" value="Clavaminate synthase-like"/>
    <property type="match status" value="1"/>
</dbReference>
<dbReference type="PANTHER" id="PTHR12480:SF6">
    <property type="entry name" value="2-OXOGLUTARATE AND IRON-DEPENDENT OXYGENASE JMJD4"/>
    <property type="match status" value="1"/>
</dbReference>
<sequence length="298" mass="34555">MGLKIGGNIERVNGKELSYGDFVNRYLKKNEPVLLTGLMEGWRSCRDWVTHDGLPNLHFFSTHFGKSKVQVADCGTREFTDQKRVEMSVSEFVSHWMELSSGEHSNCFCCNVKEWRLLYLKDWHFVKTTWLECTQEINEIIFVPSGWYHQVLNMEDTISINHNWFNGYNLSWVWNLLVKDYNEAREYIDDIRDISDDFEGLCQRNLAANTVVLDMKSVEAFSKGDSGEVLHPNYNIKGISEAPEFAELCGAIDRAYTLINEQCLINGESHIDTRGIRYVMILSKDALFHERTELSQKI</sequence>
<evidence type="ECO:0000313" key="3">
    <source>
        <dbReference type="Proteomes" id="UP001179952"/>
    </source>
</evidence>
<proteinExistence type="predicted"/>
<dbReference type="InterPro" id="IPR003347">
    <property type="entry name" value="JmjC_dom"/>
</dbReference>
<dbReference type="PANTHER" id="PTHR12480">
    <property type="entry name" value="ARGININE DEMETHYLASE AND LYSYL-HYDROXYLASE JMJD"/>
    <property type="match status" value="1"/>
</dbReference>
<dbReference type="Gene3D" id="2.60.120.650">
    <property type="entry name" value="Cupin"/>
    <property type="match status" value="2"/>
</dbReference>
<name>A0AAV9AX06_ACOGR</name>
<dbReference type="GO" id="GO:0005634">
    <property type="term" value="C:nucleus"/>
    <property type="evidence" value="ECO:0007669"/>
    <property type="project" value="TreeGrafter"/>
</dbReference>
<keyword evidence="3" id="KW-1185">Reference proteome</keyword>
<dbReference type="InterPro" id="IPR050910">
    <property type="entry name" value="JMJD6_ArgDemeth/LysHydrox"/>
</dbReference>
<accession>A0AAV9AX06</accession>
<organism evidence="2 3">
    <name type="scientific">Acorus gramineus</name>
    <name type="common">Dwarf sweet flag</name>
    <dbReference type="NCBI Taxonomy" id="55184"/>
    <lineage>
        <taxon>Eukaryota</taxon>
        <taxon>Viridiplantae</taxon>
        <taxon>Streptophyta</taxon>
        <taxon>Embryophyta</taxon>
        <taxon>Tracheophyta</taxon>
        <taxon>Spermatophyta</taxon>
        <taxon>Magnoliopsida</taxon>
        <taxon>Liliopsida</taxon>
        <taxon>Acoraceae</taxon>
        <taxon>Acorus</taxon>
    </lineage>
</organism>
<reference evidence="2" key="2">
    <citation type="submission" date="2023-06" db="EMBL/GenBank/DDBJ databases">
        <authorList>
            <person name="Ma L."/>
            <person name="Liu K.-W."/>
            <person name="Li Z."/>
            <person name="Hsiao Y.-Y."/>
            <person name="Qi Y."/>
            <person name="Fu T."/>
            <person name="Tang G."/>
            <person name="Zhang D."/>
            <person name="Sun W.-H."/>
            <person name="Liu D.-K."/>
            <person name="Li Y."/>
            <person name="Chen G.-Z."/>
            <person name="Liu X.-D."/>
            <person name="Liao X.-Y."/>
            <person name="Jiang Y.-T."/>
            <person name="Yu X."/>
            <person name="Hao Y."/>
            <person name="Huang J."/>
            <person name="Zhao X.-W."/>
            <person name="Ke S."/>
            <person name="Chen Y.-Y."/>
            <person name="Wu W.-L."/>
            <person name="Hsu J.-L."/>
            <person name="Lin Y.-F."/>
            <person name="Huang M.-D."/>
            <person name="Li C.-Y."/>
            <person name="Huang L."/>
            <person name="Wang Z.-W."/>
            <person name="Zhao X."/>
            <person name="Zhong W.-Y."/>
            <person name="Peng D.-H."/>
            <person name="Ahmad S."/>
            <person name="Lan S."/>
            <person name="Zhang J.-S."/>
            <person name="Tsai W.-C."/>
            <person name="Van De Peer Y."/>
            <person name="Liu Z.-J."/>
        </authorList>
    </citation>
    <scope>NUCLEOTIDE SEQUENCE</scope>
    <source>
        <strain evidence="2">SCP</strain>
        <tissue evidence="2">Leaves</tissue>
    </source>
</reference>
<dbReference type="GO" id="GO:0045905">
    <property type="term" value="P:positive regulation of translational termination"/>
    <property type="evidence" value="ECO:0007669"/>
    <property type="project" value="TreeGrafter"/>
</dbReference>
<feature type="domain" description="JmjC" evidence="1">
    <location>
        <begin position="1"/>
        <end position="181"/>
    </location>
</feature>
<evidence type="ECO:0000313" key="2">
    <source>
        <dbReference type="EMBL" id="KAK1268517.1"/>
    </source>
</evidence>
<evidence type="ECO:0000259" key="1">
    <source>
        <dbReference type="PROSITE" id="PS51184"/>
    </source>
</evidence>
<dbReference type="EMBL" id="JAUJYN010000006">
    <property type="protein sequence ID" value="KAK1268517.1"/>
    <property type="molecule type" value="Genomic_DNA"/>
</dbReference>
<dbReference type="GO" id="GO:0016706">
    <property type="term" value="F:2-oxoglutarate-dependent dioxygenase activity"/>
    <property type="evidence" value="ECO:0007669"/>
    <property type="project" value="TreeGrafter"/>
</dbReference>
<reference evidence="2" key="1">
    <citation type="journal article" date="2023" name="Nat. Commun.">
        <title>Diploid and tetraploid genomes of Acorus and the evolution of monocots.</title>
        <authorList>
            <person name="Ma L."/>
            <person name="Liu K.W."/>
            <person name="Li Z."/>
            <person name="Hsiao Y.Y."/>
            <person name="Qi Y."/>
            <person name="Fu T."/>
            <person name="Tang G.D."/>
            <person name="Zhang D."/>
            <person name="Sun W.H."/>
            <person name="Liu D.K."/>
            <person name="Li Y."/>
            <person name="Chen G.Z."/>
            <person name="Liu X.D."/>
            <person name="Liao X.Y."/>
            <person name="Jiang Y.T."/>
            <person name="Yu X."/>
            <person name="Hao Y."/>
            <person name="Huang J."/>
            <person name="Zhao X.W."/>
            <person name="Ke S."/>
            <person name="Chen Y.Y."/>
            <person name="Wu W.L."/>
            <person name="Hsu J.L."/>
            <person name="Lin Y.F."/>
            <person name="Huang M.D."/>
            <person name="Li C.Y."/>
            <person name="Huang L."/>
            <person name="Wang Z.W."/>
            <person name="Zhao X."/>
            <person name="Zhong W.Y."/>
            <person name="Peng D.H."/>
            <person name="Ahmad S."/>
            <person name="Lan S."/>
            <person name="Zhang J.S."/>
            <person name="Tsai W.C."/>
            <person name="Van de Peer Y."/>
            <person name="Liu Z.J."/>
        </authorList>
    </citation>
    <scope>NUCLEOTIDE SEQUENCE</scope>
    <source>
        <strain evidence="2">SCP</strain>
    </source>
</reference>
<dbReference type="GO" id="GO:0043565">
    <property type="term" value="F:sequence-specific DNA binding"/>
    <property type="evidence" value="ECO:0007669"/>
    <property type="project" value="TreeGrafter"/>
</dbReference>
<dbReference type="PROSITE" id="PS51184">
    <property type="entry name" value="JMJC"/>
    <property type="match status" value="1"/>
</dbReference>
<dbReference type="Proteomes" id="UP001179952">
    <property type="component" value="Unassembled WGS sequence"/>
</dbReference>
<dbReference type="GO" id="GO:0005737">
    <property type="term" value="C:cytoplasm"/>
    <property type="evidence" value="ECO:0007669"/>
    <property type="project" value="TreeGrafter"/>
</dbReference>
<gene>
    <name evidence="2" type="ORF">QJS04_geneDACA005083</name>
</gene>